<gene>
    <name evidence="3" type="ORF">BP00DRAFT_341007</name>
</gene>
<dbReference type="PANTHER" id="PTHR33365">
    <property type="entry name" value="YALI0B05434P"/>
    <property type="match status" value="1"/>
</dbReference>
<dbReference type="Proteomes" id="UP000248817">
    <property type="component" value="Unassembled WGS sequence"/>
</dbReference>
<sequence>MPPKQQDYHPLRRSSTDDDAFENENETQPGADQLRPLQSANPNRKHPHPSPPPNPRATLLTALSVTVILLSCSNLTFLIHWLRSTQPPSPQCERGSYYAKLHRTTPLPIQEHTAFVSDNVSAVAHLWEDELSGDPGVVALDGDFVREKHLPEAMAFPWDPSKSVYLLQGYHNLHCLRTIFRYAWTADRGLPQRIAFSHVLHCLDQLRQDVICNADDTPRYAGHQRPGDPPGTGAGQVRLCRDWSQLERWARARTACFKHEDEVPGRMVDRFKFCPDGRVLWPVE</sequence>
<dbReference type="InterPro" id="IPR021765">
    <property type="entry name" value="UstYa-like"/>
</dbReference>
<feature type="region of interest" description="Disordered" evidence="2">
    <location>
        <begin position="1"/>
        <end position="56"/>
    </location>
</feature>
<name>A0A2V5JBS5_9EURO</name>
<dbReference type="AlphaFoldDB" id="A0A2V5JBS5"/>
<dbReference type="Pfam" id="PF11807">
    <property type="entry name" value="UstYa"/>
    <property type="match status" value="1"/>
</dbReference>
<dbReference type="GO" id="GO:0043386">
    <property type="term" value="P:mycotoxin biosynthetic process"/>
    <property type="evidence" value="ECO:0007669"/>
    <property type="project" value="InterPro"/>
</dbReference>
<protein>
    <recommendedName>
        <fullName evidence="5">Tat pathway signal sequence</fullName>
    </recommendedName>
</protein>
<comment type="similarity">
    <text evidence="1">Belongs to the ustYa family.</text>
</comment>
<feature type="compositionally biased region" description="Basic and acidic residues" evidence="2">
    <location>
        <begin position="1"/>
        <end position="16"/>
    </location>
</feature>
<evidence type="ECO:0000256" key="2">
    <source>
        <dbReference type="SAM" id="MobiDB-lite"/>
    </source>
</evidence>
<evidence type="ECO:0008006" key="5">
    <source>
        <dbReference type="Google" id="ProtNLM"/>
    </source>
</evidence>
<evidence type="ECO:0000256" key="1">
    <source>
        <dbReference type="ARBA" id="ARBA00035112"/>
    </source>
</evidence>
<feature type="compositionally biased region" description="Polar residues" evidence="2">
    <location>
        <begin position="26"/>
        <end position="40"/>
    </location>
</feature>
<keyword evidence="4" id="KW-1185">Reference proteome</keyword>
<dbReference type="EMBL" id="KZ825490">
    <property type="protein sequence ID" value="PYI32666.1"/>
    <property type="molecule type" value="Genomic_DNA"/>
</dbReference>
<evidence type="ECO:0000313" key="3">
    <source>
        <dbReference type="EMBL" id="PYI32666.1"/>
    </source>
</evidence>
<organism evidence="3 4">
    <name type="scientific">Aspergillus indologenus CBS 114.80</name>
    <dbReference type="NCBI Taxonomy" id="1450541"/>
    <lineage>
        <taxon>Eukaryota</taxon>
        <taxon>Fungi</taxon>
        <taxon>Dikarya</taxon>
        <taxon>Ascomycota</taxon>
        <taxon>Pezizomycotina</taxon>
        <taxon>Eurotiomycetes</taxon>
        <taxon>Eurotiomycetidae</taxon>
        <taxon>Eurotiales</taxon>
        <taxon>Aspergillaceae</taxon>
        <taxon>Aspergillus</taxon>
        <taxon>Aspergillus subgen. Circumdati</taxon>
    </lineage>
</organism>
<dbReference type="PANTHER" id="PTHR33365:SF6">
    <property type="entry name" value="OXIDASE USTYA"/>
    <property type="match status" value="1"/>
</dbReference>
<reference evidence="3 4" key="1">
    <citation type="submission" date="2018-02" db="EMBL/GenBank/DDBJ databases">
        <title>The genomes of Aspergillus section Nigri reveals drivers in fungal speciation.</title>
        <authorList>
            <consortium name="DOE Joint Genome Institute"/>
            <person name="Vesth T.C."/>
            <person name="Nybo J."/>
            <person name="Theobald S."/>
            <person name="Brandl J."/>
            <person name="Frisvad J.C."/>
            <person name="Nielsen K.F."/>
            <person name="Lyhne E.K."/>
            <person name="Kogle M.E."/>
            <person name="Kuo A."/>
            <person name="Riley R."/>
            <person name="Clum A."/>
            <person name="Nolan M."/>
            <person name="Lipzen A."/>
            <person name="Salamov A."/>
            <person name="Henrissat B."/>
            <person name="Wiebenga A."/>
            <person name="De vries R.P."/>
            <person name="Grigoriev I.V."/>
            <person name="Mortensen U.H."/>
            <person name="Andersen M.R."/>
            <person name="Baker S.E."/>
        </authorList>
    </citation>
    <scope>NUCLEOTIDE SEQUENCE [LARGE SCALE GENOMIC DNA]</scope>
    <source>
        <strain evidence="3 4">CBS 114.80</strain>
    </source>
</reference>
<accession>A0A2V5JBS5</accession>
<evidence type="ECO:0000313" key="4">
    <source>
        <dbReference type="Proteomes" id="UP000248817"/>
    </source>
</evidence>
<proteinExistence type="inferred from homology"/>